<organism evidence="9 10">
    <name type="scientific">Asanoa siamensis</name>
    <dbReference type="NCBI Taxonomy" id="926357"/>
    <lineage>
        <taxon>Bacteria</taxon>
        <taxon>Bacillati</taxon>
        <taxon>Actinomycetota</taxon>
        <taxon>Actinomycetes</taxon>
        <taxon>Micromonosporales</taxon>
        <taxon>Micromonosporaceae</taxon>
        <taxon>Asanoa</taxon>
    </lineage>
</organism>
<name>A0ABQ4CJ07_9ACTN</name>
<evidence type="ECO:0000313" key="10">
    <source>
        <dbReference type="Proteomes" id="UP000604117"/>
    </source>
</evidence>
<protein>
    <submittedName>
        <fullName evidence="9">Membrane protein</fullName>
    </submittedName>
</protein>
<evidence type="ECO:0000256" key="3">
    <source>
        <dbReference type="ARBA" id="ARBA00022475"/>
    </source>
</evidence>
<keyword evidence="5 7" id="KW-1133">Transmembrane helix</keyword>
<evidence type="ECO:0000256" key="2">
    <source>
        <dbReference type="ARBA" id="ARBA00010792"/>
    </source>
</evidence>
<comment type="similarity">
    <text evidence="2 7">Belongs to the DedA family.</text>
</comment>
<feature type="transmembrane region" description="Helical" evidence="7">
    <location>
        <begin position="15"/>
        <end position="33"/>
    </location>
</feature>
<keyword evidence="10" id="KW-1185">Reference proteome</keyword>
<dbReference type="Pfam" id="PF09335">
    <property type="entry name" value="VTT_dom"/>
    <property type="match status" value="1"/>
</dbReference>
<gene>
    <name evidence="9" type="ORF">Asi02nite_07980</name>
</gene>
<reference evidence="9 10" key="1">
    <citation type="submission" date="2021-01" db="EMBL/GenBank/DDBJ databases">
        <title>Whole genome shotgun sequence of Asanoa siamensis NBRC 107932.</title>
        <authorList>
            <person name="Komaki H."/>
            <person name="Tamura T."/>
        </authorList>
    </citation>
    <scope>NUCLEOTIDE SEQUENCE [LARGE SCALE GENOMIC DNA]</scope>
    <source>
        <strain evidence="9 10">NBRC 107932</strain>
    </source>
</reference>
<evidence type="ECO:0000259" key="8">
    <source>
        <dbReference type="Pfam" id="PF09335"/>
    </source>
</evidence>
<keyword evidence="4 7" id="KW-0812">Transmembrane</keyword>
<evidence type="ECO:0000256" key="4">
    <source>
        <dbReference type="ARBA" id="ARBA00022692"/>
    </source>
</evidence>
<dbReference type="InterPro" id="IPR032818">
    <property type="entry name" value="DedA-like"/>
</dbReference>
<feature type="transmembrane region" description="Helical" evidence="7">
    <location>
        <begin position="165"/>
        <end position="185"/>
    </location>
</feature>
<comment type="caution">
    <text evidence="9">The sequence shown here is derived from an EMBL/GenBank/DDBJ whole genome shotgun (WGS) entry which is preliminary data.</text>
</comment>
<feature type="domain" description="VTT" evidence="8">
    <location>
        <begin position="33"/>
        <end position="151"/>
    </location>
</feature>
<dbReference type="Proteomes" id="UP000604117">
    <property type="component" value="Unassembled WGS sequence"/>
</dbReference>
<dbReference type="InterPro" id="IPR032816">
    <property type="entry name" value="VTT_dom"/>
</dbReference>
<keyword evidence="6 7" id="KW-0472">Membrane</keyword>
<evidence type="ECO:0000256" key="5">
    <source>
        <dbReference type="ARBA" id="ARBA00022989"/>
    </source>
</evidence>
<keyword evidence="3 7" id="KW-1003">Cell membrane</keyword>
<dbReference type="RefSeq" id="WP_203710769.1">
    <property type="nucleotide sequence ID" value="NZ_BONE01000004.1"/>
</dbReference>
<evidence type="ECO:0000256" key="6">
    <source>
        <dbReference type="ARBA" id="ARBA00023136"/>
    </source>
</evidence>
<feature type="transmembrane region" description="Helical" evidence="7">
    <location>
        <begin position="131"/>
        <end position="153"/>
    </location>
</feature>
<evidence type="ECO:0000256" key="7">
    <source>
        <dbReference type="RuleBase" id="RU367016"/>
    </source>
</evidence>
<evidence type="ECO:0000313" key="9">
    <source>
        <dbReference type="EMBL" id="GIF71280.1"/>
    </source>
</evidence>
<proteinExistence type="inferred from homology"/>
<feature type="transmembrane region" description="Helical" evidence="7">
    <location>
        <begin position="53"/>
        <end position="74"/>
    </location>
</feature>
<dbReference type="PANTHER" id="PTHR30353:SF0">
    <property type="entry name" value="TRANSMEMBRANE PROTEIN"/>
    <property type="match status" value="1"/>
</dbReference>
<dbReference type="PANTHER" id="PTHR30353">
    <property type="entry name" value="INNER MEMBRANE PROTEIN DEDA-RELATED"/>
    <property type="match status" value="1"/>
</dbReference>
<evidence type="ECO:0000256" key="1">
    <source>
        <dbReference type="ARBA" id="ARBA00004651"/>
    </source>
</evidence>
<sequence>MDLLQVVHDVMSSPWLYALVFGLALLDGFFPIVPAETAVITAGVFAAGGQPDLLPLVAVAAAGAFAGDHISYALGRAAGGRSTRGGRALTWARSAVAERGGLILVVARYIPGGRTAVTLSMGALRYPRSRFTAFDALAAITWALYSALIGYFGGAAFEGDPVRGLLLGLGMAMSVTLVVEAVRFARRRSARRRAAVVTARR</sequence>
<accession>A0ABQ4CJ07</accession>
<comment type="subcellular location">
    <subcellularLocation>
        <location evidence="1 7">Cell membrane</location>
        <topology evidence="1 7">Multi-pass membrane protein</topology>
    </subcellularLocation>
</comment>
<dbReference type="EMBL" id="BONE01000004">
    <property type="protein sequence ID" value="GIF71280.1"/>
    <property type="molecule type" value="Genomic_DNA"/>
</dbReference>